<keyword evidence="1" id="KW-0472">Membrane</keyword>
<keyword evidence="1" id="KW-0812">Transmembrane</keyword>
<dbReference type="EMBL" id="KU130294">
    <property type="protein sequence ID" value="ALZ46196.1"/>
    <property type="molecule type" value="Genomic_DNA"/>
</dbReference>
<sequence length="99" mass="10472">MIPVSVISGLRFTQEHPFVTGVVIAVLLALATLAASRSRRSPQRKKALRAVSVALVIGAVGFYSWAYNTRTPGLADQVAKLAKHAAAEQAAKSDTVEAK</sequence>
<protein>
    <submittedName>
        <fullName evidence="2">Uncharacterized protein</fullName>
    </submittedName>
</protein>
<organism evidence="2">
    <name type="scientific">Pseudomonas putida</name>
    <name type="common">Arthrobacter siderocapsulatus</name>
    <dbReference type="NCBI Taxonomy" id="303"/>
    <lineage>
        <taxon>Bacteria</taxon>
        <taxon>Pseudomonadati</taxon>
        <taxon>Pseudomonadota</taxon>
        <taxon>Gammaproteobacteria</taxon>
        <taxon>Pseudomonadales</taxon>
        <taxon>Pseudomonadaceae</taxon>
        <taxon>Pseudomonas</taxon>
    </lineage>
</organism>
<geneLocation type="plasmid" evidence="2">
    <name>p12969-DIM</name>
</geneLocation>
<evidence type="ECO:0000313" key="2">
    <source>
        <dbReference type="EMBL" id="ALZ46196.1"/>
    </source>
</evidence>
<feature type="transmembrane region" description="Helical" evidence="1">
    <location>
        <begin position="18"/>
        <end position="35"/>
    </location>
</feature>
<dbReference type="RefSeq" id="WP_172688549.1">
    <property type="nucleotide sequence ID" value="NZ_CP138358.1"/>
</dbReference>
<keyword evidence="1" id="KW-1133">Transmembrane helix</keyword>
<reference evidence="2" key="1">
    <citation type="journal article" date="2015" name="J. Antimicrob. Chemother.">
        <title>Genetic characterization of a novel blaDIM-2-carrying megaplasmid p12969-DIM from clinical Pseudomonas putida.</title>
        <authorList>
            <person name="Sun F."/>
            <person name="Zhou D."/>
            <person name="Wang Q."/>
            <person name="Feng J."/>
            <person name="Feng W."/>
            <person name="Luo W."/>
            <person name="Liu Y."/>
            <person name="Qiu X."/>
            <person name="Yin Z."/>
            <person name="Xia P."/>
        </authorList>
    </citation>
    <scope>NUCLEOTIDE SEQUENCE</scope>
    <source>
        <strain evidence="2">12969</strain>
        <plasmid evidence="2">p12969-DIM</plasmid>
    </source>
</reference>
<accession>A0A2Z1CA41</accession>
<dbReference type="AlphaFoldDB" id="A0A2Z1CA41"/>
<evidence type="ECO:0000256" key="1">
    <source>
        <dbReference type="SAM" id="Phobius"/>
    </source>
</evidence>
<name>A0A2Z1CA41_PSEPU</name>
<feature type="transmembrane region" description="Helical" evidence="1">
    <location>
        <begin position="47"/>
        <end position="66"/>
    </location>
</feature>
<keyword evidence="2" id="KW-0614">Plasmid</keyword>
<proteinExistence type="predicted"/>